<sequence length="184" mass="19497">MMSPKELGFSLELDPDGHGSNVVDMSVHYGPKVPDGIDADNPIGLLYDFDNLPPKTCHGTDHPSSSHGHIGVTNVMVGNLDTEVTTESSSADAAVRSSGIDDLMRPQVSEVGGPSAAETTSPGSLVRAHVHVATKFIRRGGDVVVVDDDDDVKANDDDVEANEDDIEADDDEDGDEEVDEEIDD</sequence>
<organism evidence="2 3">
    <name type="scientific">Arabis alpina</name>
    <name type="common">Alpine rock-cress</name>
    <dbReference type="NCBI Taxonomy" id="50452"/>
    <lineage>
        <taxon>Eukaryota</taxon>
        <taxon>Viridiplantae</taxon>
        <taxon>Streptophyta</taxon>
        <taxon>Embryophyta</taxon>
        <taxon>Tracheophyta</taxon>
        <taxon>Spermatophyta</taxon>
        <taxon>Magnoliopsida</taxon>
        <taxon>eudicotyledons</taxon>
        <taxon>Gunneridae</taxon>
        <taxon>Pentapetalae</taxon>
        <taxon>rosids</taxon>
        <taxon>malvids</taxon>
        <taxon>Brassicales</taxon>
        <taxon>Brassicaceae</taxon>
        <taxon>Arabideae</taxon>
        <taxon>Arabis</taxon>
    </lineage>
</organism>
<name>A0A087FWG6_ARAAL</name>
<accession>A0A087FWG6</accession>
<dbReference type="Proteomes" id="UP000029120">
    <property type="component" value="Unassembled WGS sequence"/>
</dbReference>
<proteinExistence type="predicted"/>
<feature type="region of interest" description="Disordered" evidence="1">
    <location>
        <begin position="148"/>
        <end position="184"/>
    </location>
</feature>
<dbReference type="AlphaFoldDB" id="A0A087FWG6"/>
<dbReference type="EMBL" id="KL994143">
    <property type="protein sequence ID" value="KFK21968.1"/>
    <property type="molecule type" value="Genomic_DNA"/>
</dbReference>
<evidence type="ECO:0000313" key="2">
    <source>
        <dbReference type="EMBL" id="KFK21968.1"/>
    </source>
</evidence>
<feature type="region of interest" description="Disordered" evidence="1">
    <location>
        <begin position="86"/>
        <end position="123"/>
    </location>
</feature>
<dbReference type="Gramene" id="KFK21968">
    <property type="protein sequence ID" value="KFK21968"/>
    <property type="gene ID" value="AALP_AAs73735U000200"/>
</dbReference>
<gene>
    <name evidence="2" type="ORF">AALP_AAs73735U000200</name>
</gene>
<evidence type="ECO:0000256" key="1">
    <source>
        <dbReference type="SAM" id="MobiDB-lite"/>
    </source>
</evidence>
<protein>
    <submittedName>
        <fullName evidence="2">Uncharacterized protein</fullName>
    </submittedName>
</protein>
<reference evidence="3" key="1">
    <citation type="journal article" date="2015" name="Nat. Plants">
        <title>Genome expansion of Arabis alpina linked with retrotransposition and reduced symmetric DNA methylation.</title>
        <authorList>
            <person name="Willing E.M."/>
            <person name="Rawat V."/>
            <person name="Mandakova T."/>
            <person name="Maumus F."/>
            <person name="James G.V."/>
            <person name="Nordstroem K.J."/>
            <person name="Becker C."/>
            <person name="Warthmann N."/>
            <person name="Chica C."/>
            <person name="Szarzynska B."/>
            <person name="Zytnicki M."/>
            <person name="Albani M.C."/>
            <person name="Kiefer C."/>
            <person name="Bergonzi S."/>
            <person name="Castaings L."/>
            <person name="Mateos J.L."/>
            <person name="Berns M.C."/>
            <person name="Bujdoso N."/>
            <person name="Piofczyk T."/>
            <person name="de Lorenzo L."/>
            <person name="Barrero-Sicilia C."/>
            <person name="Mateos I."/>
            <person name="Piednoel M."/>
            <person name="Hagmann J."/>
            <person name="Chen-Min-Tao R."/>
            <person name="Iglesias-Fernandez R."/>
            <person name="Schuster S.C."/>
            <person name="Alonso-Blanco C."/>
            <person name="Roudier F."/>
            <person name="Carbonero P."/>
            <person name="Paz-Ares J."/>
            <person name="Davis S.J."/>
            <person name="Pecinka A."/>
            <person name="Quesneville H."/>
            <person name="Colot V."/>
            <person name="Lysak M.A."/>
            <person name="Weigel D."/>
            <person name="Coupland G."/>
            <person name="Schneeberger K."/>
        </authorList>
    </citation>
    <scope>NUCLEOTIDE SEQUENCE [LARGE SCALE GENOMIC DNA]</scope>
    <source>
        <strain evidence="3">cv. Pajares</strain>
    </source>
</reference>
<keyword evidence="3" id="KW-1185">Reference proteome</keyword>
<evidence type="ECO:0000313" key="3">
    <source>
        <dbReference type="Proteomes" id="UP000029120"/>
    </source>
</evidence>